<evidence type="ECO:0000256" key="2">
    <source>
        <dbReference type="ARBA" id="ARBA00022793"/>
    </source>
</evidence>
<dbReference type="GO" id="GO:0033320">
    <property type="term" value="P:UDP-D-xylose biosynthetic process"/>
    <property type="evidence" value="ECO:0007669"/>
    <property type="project" value="UniProtKB-UniPathway"/>
</dbReference>
<feature type="domain" description="NAD-dependent epimerase/dehydratase" evidence="5">
    <location>
        <begin position="6"/>
        <end position="102"/>
    </location>
</feature>
<dbReference type="Pfam" id="PF01370">
    <property type="entry name" value="Epimerase"/>
    <property type="match status" value="1"/>
</dbReference>
<dbReference type="InterPro" id="IPR001509">
    <property type="entry name" value="Epimerase_deHydtase"/>
</dbReference>
<dbReference type="InterPro" id="IPR036291">
    <property type="entry name" value="NAD(P)-bd_dom_sf"/>
</dbReference>
<dbReference type="AlphaFoldDB" id="A0A7R9AG85"/>
<sequence length="171" mass="19478">MRLECHPTGPRSCYDESKRLGETLCMAYRDRENVDVRIARIFNTFGPRMSVQDGRVVSNFILQALGDAPITIYGKGNNTRSFQYVSDLVDGLLRLMNSSYTMPVNLGNPDEYEIGEFAQLIKKMTGSKSEIKLVDGVKVSEGLQKTIKYFSAELKQRDFSTRNLYSPWNEK</sequence>
<accession>A0A7R9AG85</accession>
<comment type="cofactor">
    <cofactor evidence="1">
        <name>NAD(+)</name>
        <dbReference type="ChEBI" id="CHEBI:57540"/>
    </cofactor>
</comment>
<dbReference type="SUPFAM" id="SSF51735">
    <property type="entry name" value="NAD(P)-binding Rossmann-fold domains"/>
    <property type="match status" value="1"/>
</dbReference>
<keyword evidence="2" id="KW-0210">Decarboxylase</keyword>
<dbReference type="OrthoDB" id="331544at2759"/>
<dbReference type="GO" id="GO:0048040">
    <property type="term" value="F:UDP-glucuronate decarboxylase activity"/>
    <property type="evidence" value="ECO:0007669"/>
    <property type="project" value="TreeGrafter"/>
</dbReference>
<dbReference type="PANTHER" id="PTHR43078">
    <property type="entry name" value="UDP-GLUCURONIC ACID DECARBOXYLASE-RELATED"/>
    <property type="match status" value="1"/>
</dbReference>
<reference evidence="6" key="1">
    <citation type="submission" date="2020-11" db="EMBL/GenBank/DDBJ databases">
        <authorList>
            <person name="Tran Van P."/>
        </authorList>
    </citation>
    <scope>NUCLEOTIDE SEQUENCE</scope>
</reference>
<keyword evidence="7" id="KW-1185">Reference proteome</keyword>
<keyword evidence="3" id="KW-0520">NAD</keyword>
<dbReference type="Proteomes" id="UP000677054">
    <property type="component" value="Unassembled WGS sequence"/>
</dbReference>
<gene>
    <name evidence="6" type="ORF">DSTB1V02_LOCUS13276</name>
</gene>
<dbReference type="InterPro" id="IPR044516">
    <property type="entry name" value="UXS-like"/>
</dbReference>
<dbReference type="EMBL" id="CAJPEV010006019">
    <property type="protein sequence ID" value="CAG0903758.1"/>
    <property type="molecule type" value="Genomic_DNA"/>
</dbReference>
<dbReference type="Gene3D" id="3.40.50.720">
    <property type="entry name" value="NAD(P)-binding Rossmann-like Domain"/>
    <property type="match status" value="1"/>
</dbReference>
<evidence type="ECO:0000313" key="6">
    <source>
        <dbReference type="EMBL" id="CAD7253527.1"/>
    </source>
</evidence>
<keyword evidence="4" id="KW-0456">Lyase</keyword>
<dbReference type="GO" id="GO:0042732">
    <property type="term" value="P:D-xylose metabolic process"/>
    <property type="evidence" value="ECO:0007669"/>
    <property type="project" value="InterPro"/>
</dbReference>
<dbReference type="PANTHER" id="PTHR43078:SF6">
    <property type="entry name" value="UDP-GLUCURONIC ACID DECARBOXYLASE 1"/>
    <property type="match status" value="1"/>
</dbReference>
<evidence type="ECO:0000313" key="7">
    <source>
        <dbReference type="Proteomes" id="UP000677054"/>
    </source>
</evidence>
<evidence type="ECO:0000259" key="5">
    <source>
        <dbReference type="Pfam" id="PF01370"/>
    </source>
</evidence>
<dbReference type="EMBL" id="LR905536">
    <property type="protein sequence ID" value="CAD7253527.1"/>
    <property type="molecule type" value="Genomic_DNA"/>
</dbReference>
<protein>
    <recommendedName>
        <fullName evidence="5">NAD-dependent epimerase/dehydratase domain-containing protein</fullName>
    </recommendedName>
</protein>
<dbReference type="GO" id="GO:0070403">
    <property type="term" value="F:NAD+ binding"/>
    <property type="evidence" value="ECO:0007669"/>
    <property type="project" value="InterPro"/>
</dbReference>
<proteinExistence type="predicted"/>
<dbReference type="UniPathway" id="UPA00796">
    <property type="reaction ID" value="UER00771"/>
</dbReference>
<evidence type="ECO:0000256" key="3">
    <source>
        <dbReference type="ARBA" id="ARBA00023027"/>
    </source>
</evidence>
<evidence type="ECO:0000256" key="1">
    <source>
        <dbReference type="ARBA" id="ARBA00001911"/>
    </source>
</evidence>
<organism evidence="6">
    <name type="scientific">Darwinula stevensoni</name>
    <dbReference type="NCBI Taxonomy" id="69355"/>
    <lineage>
        <taxon>Eukaryota</taxon>
        <taxon>Metazoa</taxon>
        <taxon>Ecdysozoa</taxon>
        <taxon>Arthropoda</taxon>
        <taxon>Crustacea</taxon>
        <taxon>Oligostraca</taxon>
        <taxon>Ostracoda</taxon>
        <taxon>Podocopa</taxon>
        <taxon>Podocopida</taxon>
        <taxon>Darwinulocopina</taxon>
        <taxon>Darwinuloidea</taxon>
        <taxon>Darwinulidae</taxon>
        <taxon>Darwinula</taxon>
    </lineage>
</organism>
<evidence type="ECO:0000256" key="4">
    <source>
        <dbReference type="ARBA" id="ARBA00023239"/>
    </source>
</evidence>
<name>A0A7R9AG85_9CRUS</name>
<dbReference type="GO" id="GO:0005737">
    <property type="term" value="C:cytoplasm"/>
    <property type="evidence" value="ECO:0007669"/>
    <property type="project" value="TreeGrafter"/>
</dbReference>